<protein>
    <recommendedName>
        <fullName evidence="5">Mucosa-associated lymphoid tissue lymphoma translocation protein 1</fullName>
    </recommendedName>
</protein>
<dbReference type="SMART" id="SM00409">
    <property type="entry name" value="IG"/>
    <property type="match status" value="2"/>
</dbReference>
<dbReference type="SUPFAM" id="SSF48726">
    <property type="entry name" value="Immunoglobulin"/>
    <property type="match status" value="2"/>
</dbReference>
<dbReference type="STRING" id="105785.A0A2J7PVE2"/>
<dbReference type="SUPFAM" id="SSF47986">
    <property type="entry name" value="DEATH domain"/>
    <property type="match status" value="1"/>
</dbReference>
<dbReference type="InterPro" id="IPR011029">
    <property type="entry name" value="DEATH-like_dom_sf"/>
</dbReference>
<dbReference type="Gene3D" id="3.40.50.1460">
    <property type="match status" value="1"/>
</dbReference>
<dbReference type="Proteomes" id="UP000235965">
    <property type="component" value="Unassembled WGS sequence"/>
</dbReference>
<dbReference type="Gene3D" id="1.10.533.10">
    <property type="entry name" value="Death Domain, Fas"/>
    <property type="match status" value="1"/>
</dbReference>
<dbReference type="CDD" id="cd00096">
    <property type="entry name" value="Ig"/>
    <property type="match status" value="1"/>
</dbReference>
<dbReference type="Pfam" id="PF13927">
    <property type="entry name" value="Ig_3"/>
    <property type="match status" value="2"/>
</dbReference>
<evidence type="ECO:0000259" key="1">
    <source>
        <dbReference type="PROSITE" id="PS50208"/>
    </source>
</evidence>
<dbReference type="PANTHER" id="PTHR22576:SF37">
    <property type="entry name" value="MUCOSA-ASSOCIATED LYMPHOID TISSUE LYMPHOMA TRANSLOCATION PROTEIN 1"/>
    <property type="match status" value="1"/>
</dbReference>
<dbReference type="InterPro" id="IPR013783">
    <property type="entry name" value="Ig-like_fold"/>
</dbReference>
<evidence type="ECO:0000313" key="3">
    <source>
        <dbReference type="EMBL" id="PNF20315.1"/>
    </source>
</evidence>
<dbReference type="Pfam" id="PF00656">
    <property type="entry name" value="Peptidase_C14"/>
    <property type="match status" value="1"/>
</dbReference>
<dbReference type="InParanoid" id="A0A2J7PVE2"/>
<dbReference type="Gene3D" id="2.60.40.10">
    <property type="entry name" value="Immunoglobulins"/>
    <property type="match status" value="2"/>
</dbReference>
<dbReference type="InterPro" id="IPR003599">
    <property type="entry name" value="Ig_sub"/>
</dbReference>
<dbReference type="InterPro" id="IPR001309">
    <property type="entry name" value="Pept_C14_p20"/>
</dbReference>
<organism evidence="3 4">
    <name type="scientific">Cryptotermes secundus</name>
    <dbReference type="NCBI Taxonomy" id="105785"/>
    <lineage>
        <taxon>Eukaryota</taxon>
        <taxon>Metazoa</taxon>
        <taxon>Ecdysozoa</taxon>
        <taxon>Arthropoda</taxon>
        <taxon>Hexapoda</taxon>
        <taxon>Insecta</taxon>
        <taxon>Pterygota</taxon>
        <taxon>Neoptera</taxon>
        <taxon>Polyneoptera</taxon>
        <taxon>Dictyoptera</taxon>
        <taxon>Blattodea</taxon>
        <taxon>Blattoidea</taxon>
        <taxon>Termitoidae</taxon>
        <taxon>Kalotermitidae</taxon>
        <taxon>Cryptotermitinae</taxon>
        <taxon>Cryptotermes</taxon>
    </lineage>
</organism>
<dbReference type="EMBL" id="NEVH01020963">
    <property type="protein sequence ID" value="PNF20318.1"/>
    <property type="molecule type" value="Genomic_DNA"/>
</dbReference>
<evidence type="ECO:0008006" key="5">
    <source>
        <dbReference type="Google" id="ProtNLM"/>
    </source>
</evidence>
<dbReference type="SMART" id="SM00408">
    <property type="entry name" value="IGc2"/>
    <property type="match status" value="2"/>
</dbReference>
<gene>
    <name evidence="3" type="ORF">B7P43_G13690</name>
</gene>
<comment type="caution">
    <text evidence="3">The sequence shown here is derived from an EMBL/GenBank/DDBJ whole genome shotgun (WGS) entry which is preliminary data.</text>
</comment>
<dbReference type="EMBL" id="NEVH01020963">
    <property type="protein sequence ID" value="PNF20315.1"/>
    <property type="molecule type" value="Genomic_DNA"/>
</dbReference>
<dbReference type="PROSITE" id="PS50208">
    <property type="entry name" value="CASPASE_P20"/>
    <property type="match status" value="1"/>
</dbReference>
<feature type="domain" description="Caspase family p20" evidence="1">
    <location>
        <begin position="296"/>
        <end position="373"/>
    </location>
</feature>
<feature type="domain" description="Ig-like" evidence="2">
    <location>
        <begin position="99"/>
        <end position="181"/>
    </location>
</feature>
<dbReference type="AlphaFoldDB" id="A0A2J7PVE2"/>
<dbReference type="SUPFAM" id="SSF52129">
    <property type="entry name" value="Caspase-like"/>
    <property type="match status" value="1"/>
</dbReference>
<evidence type="ECO:0000259" key="2">
    <source>
        <dbReference type="PROSITE" id="PS50835"/>
    </source>
</evidence>
<dbReference type="EMBL" id="NEVH01020963">
    <property type="protein sequence ID" value="PNF20316.1"/>
    <property type="molecule type" value="Genomic_DNA"/>
</dbReference>
<evidence type="ECO:0000313" key="4">
    <source>
        <dbReference type="Proteomes" id="UP000235965"/>
    </source>
</evidence>
<reference evidence="3 4" key="1">
    <citation type="submission" date="2017-12" db="EMBL/GenBank/DDBJ databases">
        <title>Hemimetabolous genomes reveal molecular basis of termite eusociality.</title>
        <authorList>
            <person name="Harrison M.C."/>
            <person name="Jongepier E."/>
            <person name="Robertson H.M."/>
            <person name="Arning N."/>
            <person name="Bitard-Feildel T."/>
            <person name="Chao H."/>
            <person name="Childers C.P."/>
            <person name="Dinh H."/>
            <person name="Doddapaneni H."/>
            <person name="Dugan S."/>
            <person name="Gowin J."/>
            <person name="Greiner C."/>
            <person name="Han Y."/>
            <person name="Hu H."/>
            <person name="Hughes D.S.T."/>
            <person name="Huylmans A.-K."/>
            <person name="Kemena C."/>
            <person name="Kremer L.P.M."/>
            <person name="Lee S.L."/>
            <person name="Lopez-Ezquerra A."/>
            <person name="Mallet L."/>
            <person name="Monroy-Kuhn J.M."/>
            <person name="Moser A."/>
            <person name="Murali S.C."/>
            <person name="Muzny D.M."/>
            <person name="Otani S."/>
            <person name="Piulachs M.-D."/>
            <person name="Poelchau M."/>
            <person name="Qu J."/>
            <person name="Schaub F."/>
            <person name="Wada-Katsumata A."/>
            <person name="Worley K.C."/>
            <person name="Xie Q."/>
            <person name="Ylla G."/>
            <person name="Poulsen M."/>
            <person name="Gibbs R.A."/>
            <person name="Schal C."/>
            <person name="Richards S."/>
            <person name="Belles X."/>
            <person name="Korb J."/>
            <person name="Bornberg-Bauer E."/>
        </authorList>
    </citation>
    <scope>NUCLEOTIDE SEQUENCE [LARGE SCALE GENOMIC DNA]</scope>
    <source>
        <tissue evidence="3">Whole body</tissue>
    </source>
</reference>
<dbReference type="PANTHER" id="PTHR22576">
    <property type="entry name" value="MUCOSA ASSOCIATED LYMPHOID TISSUE LYMPHOMA TRANSLOCATION PROTEIN 1/PARACASPASE"/>
    <property type="match status" value="1"/>
</dbReference>
<dbReference type="OrthoDB" id="417046at2759"/>
<dbReference type="InterPro" id="IPR003598">
    <property type="entry name" value="Ig_sub2"/>
</dbReference>
<dbReference type="InterPro" id="IPR029030">
    <property type="entry name" value="Caspase-like_dom_sf"/>
</dbReference>
<dbReference type="PROSITE" id="PS50835">
    <property type="entry name" value="IG_LIKE"/>
    <property type="match status" value="2"/>
</dbReference>
<dbReference type="InterPro" id="IPR036179">
    <property type="entry name" value="Ig-like_dom_sf"/>
</dbReference>
<dbReference type="GO" id="GO:0006508">
    <property type="term" value="P:proteolysis"/>
    <property type="evidence" value="ECO:0007669"/>
    <property type="project" value="InterPro"/>
</dbReference>
<dbReference type="InterPro" id="IPR007110">
    <property type="entry name" value="Ig-like_dom"/>
</dbReference>
<dbReference type="InterPro" id="IPR052039">
    <property type="entry name" value="Caspase-related_regulators"/>
</dbReference>
<name>A0A2J7PVE2_9NEOP</name>
<accession>A0A2J7PVE2</accession>
<proteinExistence type="predicted"/>
<feature type="domain" description="Ig-like" evidence="2">
    <location>
        <begin position="197"/>
        <end position="278"/>
    </location>
</feature>
<dbReference type="GO" id="GO:0004197">
    <property type="term" value="F:cysteine-type endopeptidase activity"/>
    <property type="evidence" value="ECO:0007669"/>
    <property type="project" value="InterPro"/>
</dbReference>
<dbReference type="InterPro" id="IPR011600">
    <property type="entry name" value="Pept_C14_caspase"/>
</dbReference>
<keyword evidence="4" id="KW-1185">Reference proteome</keyword>
<sequence>MVTTKVPHPDVIVTDLEFEITRNLIAMLDNNDSWKLVVEGFNRHYSLFSKSDIRIFQSKSSPSEVLLNEIGNRCCTVGVLCDILLHCQLYDALSLLREPERVIITQQPCDSEDTKYIPEGTDLRLECRAFGLPPPKYVWFQGNEELRDQTSSVLFIRDFSVQHEGEYYCCVTQDIDDRELCQVYSHRVNVELLPLPPTIHEQPVPCVLFKEGDVVTLSCIATGHPEPQYEWFKENFRLPGEESNTLSITGVTASSEGSYRCYVHNIAGAVWSNQSNISMILSNPCDEESRPRIIATEKVALLIGNDTYTDLSDLNTPSNDVATIASILKDIGFKVIALRNLTLGEMRNAVREFCQLLPQDGYGFFYFVGHGFEIQDKFMLPVDAPGASKYRRCNSLCEKEVIRDVLEVKPRLFFILLDMCLKVPDRNDNPGIHEELPDVFLYTAQRNLIQQYATTSNLGAYERPTEVNGIYVNHLKKHLAKDIPILNMLKMVQKEIANESADAVDKQVPLTSLTVVNDFYLTDPVTGHPETEARFQKLMALPALDTIVFDNIGWKSFVKIQPHRNCFHNSLDIYITNMARWAVVCRMACEKLQLKLNREDDNLIITIHNLQKTKLPIVLSVTLKHPETAKEIGSYTFDLAQPLITQAHLWFNCSRLINA</sequence>